<keyword evidence="2" id="KW-1133">Transmembrane helix</keyword>
<proteinExistence type="predicted"/>
<keyword evidence="4" id="KW-1185">Reference proteome</keyword>
<dbReference type="EMBL" id="CP136920">
    <property type="protein sequence ID" value="WOO43397.1"/>
    <property type="molecule type" value="Genomic_DNA"/>
</dbReference>
<feature type="transmembrane region" description="Helical" evidence="2">
    <location>
        <begin position="21"/>
        <end position="48"/>
    </location>
</feature>
<evidence type="ECO:0000313" key="3">
    <source>
        <dbReference type="EMBL" id="WOO43397.1"/>
    </source>
</evidence>
<protein>
    <submittedName>
        <fullName evidence="3">Uncharacterized protein</fullName>
    </submittedName>
</protein>
<dbReference type="RefSeq" id="WP_317835947.1">
    <property type="nucleotide sequence ID" value="NZ_CP136920.1"/>
</dbReference>
<reference evidence="3 4" key="1">
    <citation type="submission" date="2023-10" db="EMBL/GenBank/DDBJ databases">
        <title>Rubellicoccus peritrichatus gen. nov., sp. nov., isolated from an algae of coral reef tank.</title>
        <authorList>
            <person name="Luo J."/>
        </authorList>
    </citation>
    <scope>NUCLEOTIDE SEQUENCE [LARGE SCALE GENOMIC DNA]</scope>
    <source>
        <strain evidence="3 4">CR14</strain>
    </source>
</reference>
<evidence type="ECO:0000256" key="1">
    <source>
        <dbReference type="SAM" id="MobiDB-lite"/>
    </source>
</evidence>
<keyword evidence="2" id="KW-0472">Membrane</keyword>
<feature type="region of interest" description="Disordered" evidence="1">
    <location>
        <begin position="725"/>
        <end position="744"/>
    </location>
</feature>
<feature type="compositionally biased region" description="Polar residues" evidence="1">
    <location>
        <begin position="725"/>
        <end position="735"/>
    </location>
</feature>
<organism evidence="3 4">
    <name type="scientific">Rubellicoccus peritrichatus</name>
    <dbReference type="NCBI Taxonomy" id="3080537"/>
    <lineage>
        <taxon>Bacteria</taxon>
        <taxon>Pseudomonadati</taxon>
        <taxon>Verrucomicrobiota</taxon>
        <taxon>Opitutia</taxon>
        <taxon>Puniceicoccales</taxon>
        <taxon>Cerasicoccaceae</taxon>
        <taxon>Rubellicoccus</taxon>
    </lineage>
</organism>
<sequence>MTEKKLKFRCRPSQVSSRIKTPAGFALIVALALMSFTLFLILALSTLVQIETVTSSQQRYENEAQANALLAAQIALGTLQQNLADDQRITAQAGIFDTDPTSEAINGVNEPYWIGAWTTDPADLGGTDDDSINRPGLIKRGMTGGDSVEGSLAWFVSAPNANPKNHNRSADDIPLLWVDKDNRADTRNIILPASEVTESNGEVSGRYAWWISDEGLKASVSMENEVARSTSQLDQIVSVLNAPRMAAEFVSDTDESLDLSILKNLGTDDVPLDSLLSKLDQVETLEISLDDINANDSLLKNRSHDITTVAYGVLSDVRDGGLKNDLTAAFSSDDQFEDLLDVHGEGGNLIFGQRSNNFSPIGSDYANIASHHQDPGGPPWAQLRNFFLTGGDLDGRAIEPRKQKNEQMGIHPIITHFSLHFHLMVLKDQATNQYVPRLMVFPAVILWNPYNIEIKEEDYMVYFQRDTWKLEFEWKGEIGYESSNGDKGTWNGSEYFLGNNHNRPMPFRIISSFNPGEAKLFIPGSPQDWKQPWGTSDQLDTNQLVDARSGWGGYFYYDHPERIIPTGGLKAGSSIDVTLYSESGGKNKPTDRLGPRISSGHFVSLHFADELPAANNWNATPPIQILDGTDLWSPWQGRGYNYSVSADNIQTMQQWDMWKISEVDDNLLDAQNISFEQVVGNKFPAMGTYMHYRWLTNAHAPAYTDDGWDPQFAFLAHFNPRASRSWRTPTETATHPTDAEDSTKHPLYYSGAENYLQIRDNTESAWTFIQSLAPFDVPVGLTDDSNISTIDRSTLFDLPTGPEYFQSIASLQHANLSIPEPPSDKFLPLWSFNAGDNEYNTSLAYPAYPIGNSLAPLHLPLNALERHSWSGEPVDFTFYDMSYLLNDYLWDGYFFSGYNQPADQLTNPRLEVVDDSQRSQLASMRDASSNLLVKGAFNINSTSVAAWRALLGGLTGSSVELAGGQDSLQTDRSPYLRNIYPLTGDANGADKDDPEVYSGFRSLNDDEVASLAGAIVEQVKKRGPFVSMSHFVNRVVQDTDYRSTREQANLQGRETAVGALQAALESSTVNEAFHNDDEIALTEDDFDDRLDEYNLQSAIGSRGFGQPGYVTQADLLSRIGSVLSPRSDTFVIRAYGEAVNPFSYQTESKAWCEMKVQRIPEEVTANTNERRFIIQSFRWLNEDEV</sequence>
<evidence type="ECO:0000256" key="2">
    <source>
        <dbReference type="SAM" id="Phobius"/>
    </source>
</evidence>
<evidence type="ECO:0000313" key="4">
    <source>
        <dbReference type="Proteomes" id="UP001304300"/>
    </source>
</evidence>
<dbReference type="Proteomes" id="UP001304300">
    <property type="component" value="Chromosome"/>
</dbReference>
<accession>A0AAQ3QXU1</accession>
<name>A0AAQ3QXU1_9BACT</name>
<dbReference type="AlphaFoldDB" id="A0AAQ3QXU1"/>
<dbReference type="KEGG" id="puo:RZN69_09880"/>
<keyword evidence="2" id="KW-0812">Transmembrane</keyword>
<gene>
    <name evidence="3" type="ORF">RZN69_09880</name>
</gene>